<dbReference type="GO" id="GO:0046872">
    <property type="term" value="F:metal ion binding"/>
    <property type="evidence" value="ECO:0007669"/>
    <property type="project" value="UniProtKB-KW"/>
</dbReference>
<evidence type="ECO:0000259" key="12">
    <source>
        <dbReference type="PROSITE" id="PS51379"/>
    </source>
</evidence>
<feature type="binding site" evidence="10">
    <location>
        <position position="176"/>
    </location>
    <ligand>
        <name>[4Fe-4S] cluster</name>
        <dbReference type="ChEBI" id="CHEBI:49883"/>
        <label>3</label>
    </ligand>
</feature>
<comment type="cofactor">
    <cofactor evidence="10">
        <name>[4Fe-4S] cluster</name>
        <dbReference type="ChEBI" id="CHEBI:49883"/>
    </cofactor>
    <text evidence="10">Binds 3 [4Fe-4S] clusters.</text>
</comment>
<dbReference type="Gene3D" id="3.30.70.20">
    <property type="match status" value="2"/>
</dbReference>
<evidence type="ECO:0000256" key="3">
    <source>
        <dbReference type="ARBA" id="ARBA00022723"/>
    </source>
</evidence>
<evidence type="ECO:0000256" key="8">
    <source>
        <dbReference type="ARBA" id="ARBA00023014"/>
    </source>
</evidence>
<feature type="domain" description="4Fe-4S ferredoxin-type" evidence="12">
    <location>
        <begin position="161"/>
        <end position="190"/>
    </location>
</feature>
<keyword evidence="2 10" id="KW-0004">4Fe-4S</keyword>
<dbReference type="InterPro" id="IPR010207">
    <property type="entry name" value="Elect_transpt_cplx_RnfB/RsxB"/>
</dbReference>
<evidence type="ECO:0000256" key="5">
    <source>
        <dbReference type="ARBA" id="ARBA00022967"/>
    </source>
</evidence>
<feature type="region of interest" description="Hydrophobic" evidence="10">
    <location>
        <begin position="1"/>
        <end position="26"/>
    </location>
</feature>
<feature type="domain" description="4Fe-4S" evidence="13">
    <location>
        <begin position="32"/>
        <end position="91"/>
    </location>
</feature>
<feature type="binding site" evidence="10">
    <location>
        <position position="137"/>
    </location>
    <ligand>
        <name>[4Fe-4S] cluster</name>
        <dbReference type="ChEBI" id="CHEBI:49883"/>
        <label>2</label>
    </ligand>
</feature>
<feature type="binding site" evidence="10">
    <location>
        <position position="180"/>
    </location>
    <ligand>
        <name>[4Fe-4S] cluster</name>
        <dbReference type="ChEBI" id="CHEBI:49883"/>
        <label>2</label>
    </ligand>
</feature>
<dbReference type="Pfam" id="PF04060">
    <property type="entry name" value="FeS"/>
    <property type="match status" value="1"/>
</dbReference>
<dbReference type="HAMAP" id="MF_00463">
    <property type="entry name" value="RsxB_RnfB"/>
    <property type="match status" value="1"/>
</dbReference>
<keyword evidence="7 10" id="KW-0408">Iron</keyword>
<organism evidence="14 15">
    <name type="scientific">Anaerosacchariphilus hominis</name>
    <dbReference type="NCBI Taxonomy" id="2763017"/>
    <lineage>
        <taxon>Bacteria</taxon>
        <taxon>Bacillati</taxon>
        <taxon>Bacillota</taxon>
        <taxon>Clostridia</taxon>
        <taxon>Lachnospirales</taxon>
        <taxon>Lachnospiraceae</taxon>
        <taxon>Anaerosacchariphilus</taxon>
    </lineage>
</organism>
<dbReference type="PROSITE" id="PS00198">
    <property type="entry name" value="4FE4S_FER_1"/>
    <property type="match status" value="2"/>
</dbReference>
<keyword evidence="8 10" id="KW-0411">Iron-sulfur</keyword>
<feature type="domain" description="4Fe-4S ferredoxin-type" evidence="12">
    <location>
        <begin position="203"/>
        <end position="234"/>
    </location>
</feature>
<feature type="binding site" evidence="10">
    <location>
        <position position="52"/>
    </location>
    <ligand>
        <name>[4Fe-4S] cluster</name>
        <dbReference type="ChEBI" id="CHEBI:49883"/>
        <label>1</label>
    </ligand>
</feature>
<comment type="subunit">
    <text evidence="10">The complex is composed of six subunits: RnfA, RnfB, RnfC, RnfD, RnfE and RnfG.</text>
</comment>
<evidence type="ECO:0000256" key="6">
    <source>
        <dbReference type="ARBA" id="ARBA00022982"/>
    </source>
</evidence>
<dbReference type="InterPro" id="IPR017896">
    <property type="entry name" value="4Fe4S_Fe-S-bd"/>
</dbReference>
<dbReference type="Pfam" id="PF14697">
    <property type="entry name" value="Fer4_21"/>
    <property type="match status" value="1"/>
</dbReference>
<comment type="caution">
    <text evidence="14">The sequence shown here is derived from an EMBL/GenBank/DDBJ whole genome shotgun (WGS) entry which is preliminary data.</text>
</comment>
<feature type="binding site" evidence="10">
    <location>
        <position position="170"/>
    </location>
    <ligand>
        <name>[4Fe-4S] cluster</name>
        <dbReference type="ChEBI" id="CHEBI:49883"/>
        <label>3</label>
    </ligand>
</feature>
<evidence type="ECO:0000256" key="7">
    <source>
        <dbReference type="ARBA" id="ARBA00023004"/>
    </source>
</evidence>
<dbReference type="InterPro" id="IPR017900">
    <property type="entry name" value="4Fe4S_Fe_S_CS"/>
</dbReference>
<accession>A0A923RNF5</accession>
<feature type="binding site" evidence="10">
    <location>
        <position position="151"/>
    </location>
    <ligand>
        <name>[4Fe-4S] cluster</name>
        <dbReference type="ChEBI" id="CHEBI:49883"/>
        <label>3</label>
    </ligand>
</feature>
<keyword evidence="11" id="KW-0812">Transmembrane</keyword>
<keyword evidence="10" id="KW-1003">Cell membrane</keyword>
<keyword evidence="11" id="KW-1133">Transmembrane helix</keyword>
<feature type="binding site" evidence="10">
    <location>
        <position position="141"/>
    </location>
    <ligand>
        <name>[4Fe-4S] cluster</name>
        <dbReference type="ChEBI" id="CHEBI:49883"/>
        <label>2</label>
    </ligand>
</feature>
<keyword evidence="1 10" id="KW-0813">Transport</keyword>
<dbReference type="GO" id="GO:0005886">
    <property type="term" value="C:plasma membrane"/>
    <property type="evidence" value="ECO:0007669"/>
    <property type="project" value="UniProtKB-SubCell"/>
</dbReference>
<feature type="binding site" evidence="10">
    <location>
        <position position="74"/>
    </location>
    <ligand>
        <name>[4Fe-4S] cluster</name>
        <dbReference type="ChEBI" id="CHEBI:49883"/>
        <label>1</label>
    </ligand>
</feature>
<feature type="binding site" evidence="10">
    <location>
        <position position="147"/>
    </location>
    <ligand>
        <name>[4Fe-4S] cluster</name>
        <dbReference type="ChEBI" id="CHEBI:49883"/>
        <label>2</label>
    </ligand>
</feature>
<dbReference type="Pfam" id="PF12837">
    <property type="entry name" value="Fer4_6"/>
    <property type="match status" value="1"/>
</dbReference>
<protein>
    <recommendedName>
        <fullName evidence="10">Ion-translocating oxidoreductase complex subunit B</fullName>
        <ecNumber evidence="10">7.-.-.-</ecNumber>
    </recommendedName>
    <alternativeName>
        <fullName evidence="10">Rnf electron transport complex subunit B</fullName>
    </alternativeName>
</protein>
<comment type="caution">
    <text evidence="10">Lacks conserved residue(s) required for the propagation of feature annotation.</text>
</comment>
<dbReference type="Proteomes" id="UP000649345">
    <property type="component" value="Unassembled WGS sequence"/>
</dbReference>
<feature type="binding site" evidence="10">
    <location>
        <position position="49"/>
    </location>
    <ligand>
        <name>[4Fe-4S] cluster</name>
        <dbReference type="ChEBI" id="CHEBI:49883"/>
        <label>1</label>
    </ligand>
</feature>
<evidence type="ECO:0000256" key="10">
    <source>
        <dbReference type="HAMAP-Rule" id="MF_00463"/>
    </source>
</evidence>
<evidence type="ECO:0000259" key="13">
    <source>
        <dbReference type="PROSITE" id="PS51656"/>
    </source>
</evidence>
<evidence type="ECO:0000256" key="2">
    <source>
        <dbReference type="ARBA" id="ARBA00022485"/>
    </source>
</evidence>
<dbReference type="PROSITE" id="PS51656">
    <property type="entry name" value="4FE4S"/>
    <property type="match status" value="1"/>
</dbReference>
<dbReference type="GO" id="GO:0051539">
    <property type="term" value="F:4 iron, 4 sulfur cluster binding"/>
    <property type="evidence" value="ECO:0007669"/>
    <property type="project" value="UniProtKB-UniRule"/>
</dbReference>
<dbReference type="EC" id="7.-.-.-" evidence="10"/>
<keyword evidence="15" id="KW-1185">Reference proteome</keyword>
<evidence type="ECO:0000256" key="11">
    <source>
        <dbReference type="SAM" id="Phobius"/>
    </source>
</evidence>
<dbReference type="InterPro" id="IPR050395">
    <property type="entry name" value="4Fe4S_Ferredoxin_RnfB"/>
</dbReference>
<evidence type="ECO:0000256" key="1">
    <source>
        <dbReference type="ARBA" id="ARBA00022448"/>
    </source>
</evidence>
<feature type="transmembrane region" description="Helical" evidence="11">
    <location>
        <begin position="6"/>
        <end position="26"/>
    </location>
</feature>
<dbReference type="GO" id="GO:0022900">
    <property type="term" value="P:electron transport chain"/>
    <property type="evidence" value="ECO:0007669"/>
    <property type="project" value="UniProtKB-UniRule"/>
</dbReference>
<dbReference type="PROSITE" id="PS51379">
    <property type="entry name" value="4FE4S_FER_2"/>
    <property type="match status" value="3"/>
</dbReference>
<keyword evidence="5 10" id="KW-1278">Translocase</keyword>
<reference evidence="14" key="1">
    <citation type="submission" date="2020-08" db="EMBL/GenBank/DDBJ databases">
        <title>Genome public.</title>
        <authorList>
            <person name="Liu C."/>
            <person name="Sun Q."/>
        </authorList>
    </citation>
    <scope>NUCLEOTIDE SEQUENCE</scope>
    <source>
        <strain evidence="14">NSJ-68</strain>
    </source>
</reference>
<comment type="similarity">
    <text evidence="10">Belongs to the 4Fe4S bacterial-type ferredoxin family. RnfB subfamily.</text>
</comment>
<keyword evidence="4 10" id="KW-0677">Repeat</keyword>
<dbReference type="EMBL" id="JACOOR010000003">
    <property type="protein sequence ID" value="MBC5659335.1"/>
    <property type="molecule type" value="Genomic_DNA"/>
</dbReference>
<feature type="binding site" evidence="10">
    <location>
        <position position="173"/>
    </location>
    <ligand>
        <name>[4Fe-4S] cluster</name>
        <dbReference type="ChEBI" id="CHEBI:49883"/>
        <label>3</label>
    </ligand>
</feature>
<evidence type="ECO:0000256" key="9">
    <source>
        <dbReference type="ARBA" id="ARBA00023136"/>
    </source>
</evidence>
<comment type="function">
    <text evidence="10">Part of a membrane-bound complex that couples electron transfer with translocation of ions across the membrane.</text>
</comment>
<dbReference type="PANTHER" id="PTHR43560">
    <property type="entry name" value="ION-TRANSLOCATING OXIDOREDUCTASE COMPLEX SUBUNIT B"/>
    <property type="match status" value="1"/>
</dbReference>
<evidence type="ECO:0000313" key="14">
    <source>
        <dbReference type="EMBL" id="MBC5659335.1"/>
    </source>
</evidence>
<name>A0A923RNF5_9FIRM</name>
<feature type="domain" description="4Fe-4S ferredoxin-type" evidence="12">
    <location>
        <begin position="235"/>
        <end position="262"/>
    </location>
</feature>
<evidence type="ECO:0000256" key="4">
    <source>
        <dbReference type="ARBA" id="ARBA00022737"/>
    </source>
</evidence>
<dbReference type="InterPro" id="IPR007202">
    <property type="entry name" value="4Fe-4S_dom"/>
</dbReference>
<evidence type="ECO:0000313" key="15">
    <source>
        <dbReference type="Proteomes" id="UP000649345"/>
    </source>
</evidence>
<gene>
    <name evidence="10" type="primary">rnfB</name>
    <name evidence="14" type="ORF">H8S44_06085</name>
</gene>
<dbReference type="CDD" id="cd10549">
    <property type="entry name" value="MtMvhB_like"/>
    <property type="match status" value="1"/>
</dbReference>
<comment type="subcellular location">
    <subcellularLocation>
        <location evidence="10">Cell membrane</location>
    </subcellularLocation>
</comment>
<dbReference type="PANTHER" id="PTHR43560:SF1">
    <property type="entry name" value="ION-TRANSLOCATING OXIDOREDUCTASE COMPLEX SUBUNIT B"/>
    <property type="match status" value="1"/>
</dbReference>
<keyword evidence="9 10" id="KW-0472">Membrane</keyword>
<dbReference type="SUPFAM" id="SSF54862">
    <property type="entry name" value="4Fe-4S ferredoxins"/>
    <property type="match status" value="1"/>
</dbReference>
<keyword evidence="3 10" id="KW-0479">Metal-binding</keyword>
<dbReference type="GO" id="GO:0009055">
    <property type="term" value="F:electron transfer activity"/>
    <property type="evidence" value="ECO:0007669"/>
    <property type="project" value="InterPro"/>
</dbReference>
<keyword evidence="6 10" id="KW-0249">Electron transport</keyword>
<dbReference type="RefSeq" id="WP_186871699.1">
    <property type="nucleotide sequence ID" value="NZ_JACOOR010000003.1"/>
</dbReference>
<dbReference type="Gene3D" id="1.10.15.40">
    <property type="entry name" value="Electron transport complex subunit B, putative Fe-S cluster"/>
    <property type="match status" value="1"/>
</dbReference>
<dbReference type="AlphaFoldDB" id="A0A923RNF5"/>
<feature type="binding site" evidence="10">
    <location>
        <position position="57"/>
    </location>
    <ligand>
        <name>[4Fe-4S] cluster</name>
        <dbReference type="ChEBI" id="CHEBI:49883"/>
        <label>1</label>
    </ligand>
</feature>
<proteinExistence type="inferred from homology"/>
<sequence length="262" mass="26902">MQEVIIATLVVGIIGLLIGVALVAVSKKFAVETDERVGLVRESLPGNNCGACGYAGCDAVAAAIVEGKAPVNACPVCNAEAVKKIGDIMGVQAEAAERKVAYVHCAGTCDKTSVRCNYVGIHDCRAAVLAGISVWECDYGCLGFGSCAEACKFGALRVENGVAIVDETKCAGCGKCAKACPKGLIELVPADKKIAVRCASHDRGPAVKKACTAGCLGCGICAKQCEHEAITVDGNLAHVDYTKCVGCGKCAEKCPVKVIEMV</sequence>